<keyword evidence="2" id="KW-1185">Reference proteome</keyword>
<gene>
    <name evidence="1" type="ORF">PIB30_007414</name>
</gene>
<sequence>MKLGLGEELQLFGRRSVWIVIGPPGIENKLFTFQATNKHDRNPVEYYLGGLGWERFRKEYALRTFDSLEFHIMDWRKKVIRIWITRGIRFGSHVEKLTKSYMRRKKLYLPVGLGEELQHFGRRSVWTVIGPDTIEERMFTFEATNMHDWNPIEFYFSLDWQRFRDAYGLRTWDTLEFYIMDWLHKVMRVRIMRYHRRG</sequence>
<evidence type="ECO:0000313" key="2">
    <source>
        <dbReference type="Proteomes" id="UP001341840"/>
    </source>
</evidence>
<accession>A0ABU6Q5R6</accession>
<dbReference type="Proteomes" id="UP001341840">
    <property type="component" value="Unassembled WGS sequence"/>
</dbReference>
<protein>
    <submittedName>
        <fullName evidence="1">Uncharacterized protein</fullName>
    </submittedName>
</protein>
<dbReference type="EMBL" id="JASCZI010000016">
    <property type="protein sequence ID" value="MED6106753.1"/>
    <property type="molecule type" value="Genomic_DNA"/>
</dbReference>
<reference evidence="1 2" key="1">
    <citation type="journal article" date="2023" name="Plants (Basel)">
        <title>Bridging the Gap: Combining Genomics and Transcriptomics Approaches to Understand Stylosanthes scabra, an Orphan Legume from the Brazilian Caatinga.</title>
        <authorList>
            <person name="Ferreira-Neto J.R.C."/>
            <person name="da Silva M.D."/>
            <person name="Binneck E."/>
            <person name="de Melo N.F."/>
            <person name="da Silva R.H."/>
            <person name="de Melo A.L.T.M."/>
            <person name="Pandolfi V."/>
            <person name="Bustamante F.O."/>
            <person name="Brasileiro-Vidal A.C."/>
            <person name="Benko-Iseppon A.M."/>
        </authorList>
    </citation>
    <scope>NUCLEOTIDE SEQUENCE [LARGE SCALE GENOMIC DNA]</scope>
    <source>
        <tissue evidence="1">Leaves</tissue>
    </source>
</reference>
<organism evidence="1 2">
    <name type="scientific">Stylosanthes scabra</name>
    <dbReference type="NCBI Taxonomy" id="79078"/>
    <lineage>
        <taxon>Eukaryota</taxon>
        <taxon>Viridiplantae</taxon>
        <taxon>Streptophyta</taxon>
        <taxon>Embryophyta</taxon>
        <taxon>Tracheophyta</taxon>
        <taxon>Spermatophyta</taxon>
        <taxon>Magnoliopsida</taxon>
        <taxon>eudicotyledons</taxon>
        <taxon>Gunneridae</taxon>
        <taxon>Pentapetalae</taxon>
        <taxon>rosids</taxon>
        <taxon>fabids</taxon>
        <taxon>Fabales</taxon>
        <taxon>Fabaceae</taxon>
        <taxon>Papilionoideae</taxon>
        <taxon>50 kb inversion clade</taxon>
        <taxon>dalbergioids sensu lato</taxon>
        <taxon>Dalbergieae</taxon>
        <taxon>Pterocarpus clade</taxon>
        <taxon>Stylosanthes</taxon>
    </lineage>
</organism>
<proteinExistence type="predicted"/>
<comment type="caution">
    <text evidence="1">The sequence shown here is derived from an EMBL/GenBank/DDBJ whole genome shotgun (WGS) entry which is preliminary data.</text>
</comment>
<evidence type="ECO:0000313" key="1">
    <source>
        <dbReference type="EMBL" id="MED6106753.1"/>
    </source>
</evidence>
<name>A0ABU6Q5R6_9FABA</name>